<dbReference type="Gene3D" id="1.10.287.950">
    <property type="entry name" value="Methyl-accepting chemotaxis protein"/>
    <property type="match status" value="1"/>
</dbReference>
<dbReference type="Pfam" id="PF00672">
    <property type="entry name" value="HAMP"/>
    <property type="match status" value="1"/>
</dbReference>
<feature type="domain" description="HAMP" evidence="7">
    <location>
        <begin position="63"/>
        <end position="115"/>
    </location>
</feature>
<evidence type="ECO:0000256" key="3">
    <source>
        <dbReference type="ARBA" id="ARBA00029447"/>
    </source>
</evidence>
<protein>
    <submittedName>
        <fullName evidence="8">Methyl-accepting chemotaxis protein</fullName>
    </submittedName>
</protein>
<dbReference type="PROSITE" id="PS50111">
    <property type="entry name" value="CHEMOTAXIS_TRANSDUC_2"/>
    <property type="match status" value="1"/>
</dbReference>
<keyword evidence="5" id="KW-0812">Transmembrane</keyword>
<dbReference type="PANTHER" id="PTHR32089:SF74">
    <property type="entry name" value="METHYL-ACCEPTING CHEMOTAXIS PROTEIN AER"/>
    <property type="match status" value="1"/>
</dbReference>
<dbReference type="FunFam" id="1.10.287.950:FF:000001">
    <property type="entry name" value="Methyl-accepting chemotaxis sensory transducer"/>
    <property type="match status" value="1"/>
</dbReference>
<dbReference type="PANTHER" id="PTHR32089">
    <property type="entry name" value="METHYL-ACCEPTING CHEMOTAXIS PROTEIN MCPB"/>
    <property type="match status" value="1"/>
</dbReference>
<dbReference type="GO" id="GO:0006935">
    <property type="term" value="P:chemotaxis"/>
    <property type="evidence" value="ECO:0007669"/>
    <property type="project" value="UniProtKB-ARBA"/>
</dbReference>
<dbReference type="GO" id="GO:0016020">
    <property type="term" value="C:membrane"/>
    <property type="evidence" value="ECO:0007669"/>
    <property type="project" value="UniProtKB-SubCell"/>
</dbReference>
<evidence type="ECO:0000256" key="4">
    <source>
        <dbReference type="PROSITE-ProRule" id="PRU00284"/>
    </source>
</evidence>
<comment type="caution">
    <text evidence="8">The sequence shown here is derived from an EMBL/GenBank/DDBJ whole genome shotgun (WGS) entry which is preliminary data.</text>
</comment>
<keyword evidence="5" id="KW-1133">Transmembrane helix</keyword>
<dbReference type="InterPro" id="IPR004089">
    <property type="entry name" value="MCPsignal_dom"/>
</dbReference>
<proteinExistence type="inferred from homology"/>
<dbReference type="SMART" id="SM00304">
    <property type="entry name" value="HAMP"/>
    <property type="match status" value="1"/>
</dbReference>
<gene>
    <name evidence="8" type="ORF">FHK82_05645</name>
</gene>
<dbReference type="SUPFAM" id="SSF58104">
    <property type="entry name" value="Methyl-accepting chemotaxis protein (MCP) signaling domain"/>
    <property type="match status" value="1"/>
</dbReference>
<feature type="domain" description="Methyl-accepting transducer" evidence="6">
    <location>
        <begin position="120"/>
        <end position="356"/>
    </location>
</feature>
<evidence type="ECO:0000313" key="9">
    <source>
        <dbReference type="Proteomes" id="UP000317355"/>
    </source>
</evidence>
<comment type="similarity">
    <text evidence="3">Belongs to the methyl-accepting chemotaxis (MCP) protein family.</text>
</comment>
<sequence length="392" mass="42816">MKPSILRTLLISYIGFGLAMGLLFPIYAKFFVEWKPGMQLWFNISCIIAGLTIGIANYWVCKRVLLRRLKRISEVAQAISQNDISHQCSMVSHDLIGEIINSFNQMSSNLRSMIGRIGNSTNALDENIHQLAQIAEHARERSAQQKAETQLSVQAIEEISDSIHHVSDMAIEATNSTHQADQYAKEGTLIATEAIGSISALITGMNKAGEVISQLDEKSASIGIVMDVIRNIADQTNLLALNAAIEAARAGEQGRGFAVVADEVRTLATRTQKSTEEIEKIISQLQTGSRSAVEVMSNARNRAIQTEEHFERAAELLAEIAGTIASVNQISNDLSTAATSQNTLIGTVKDHFSRIDESSLNTSEGAVLVAESSNNLSNQAHELKQMLEQFKH</sequence>
<dbReference type="Pfam" id="PF00015">
    <property type="entry name" value="MCPsignal"/>
    <property type="match status" value="1"/>
</dbReference>
<evidence type="ECO:0000259" key="6">
    <source>
        <dbReference type="PROSITE" id="PS50111"/>
    </source>
</evidence>
<comment type="subcellular location">
    <subcellularLocation>
        <location evidence="1">Membrane</location>
    </subcellularLocation>
</comment>
<keyword evidence="2 4" id="KW-0807">Transducer</keyword>
<dbReference type="AlphaFoldDB" id="A0A558D985"/>
<dbReference type="InterPro" id="IPR003660">
    <property type="entry name" value="HAMP_dom"/>
</dbReference>
<name>A0A558D985_9GAMM</name>
<dbReference type="CDD" id="cd06225">
    <property type="entry name" value="HAMP"/>
    <property type="match status" value="1"/>
</dbReference>
<keyword evidence="5" id="KW-0472">Membrane</keyword>
<feature type="transmembrane region" description="Helical" evidence="5">
    <location>
        <begin position="40"/>
        <end position="61"/>
    </location>
</feature>
<evidence type="ECO:0000313" key="8">
    <source>
        <dbReference type="EMBL" id="TVT57592.1"/>
    </source>
</evidence>
<evidence type="ECO:0000256" key="5">
    <source>
        <dbReference type="SAM" id="Phobius"/>
    </source>
</evidence>
<dbReference type="Proteomes" id="UP000317355">
    <property type="component" value="Unassembled WGS sequence"/>
</dbReference>
<dbReference type="EMBL" id="VMRY01000013">
    <property type="protein sequence ID" value="TVT57592.1"/>
    <property type="molecule type" value="Genomic_DNA"/>
</dbReference>
<organism evidence="8 9">
    <name type="scientific">Sedimenticola thiotaurini</name>
    <dbReference type="NCBI Taxonomy" id="1543721"/>
    <lineage>
        <taxon>Bacteria</taxon>
        <taxon>Pseudomonadati</taxon>
        <taxon>Pseudomonadota</taxon>
        <taxon>Gammaproteobacteria</taxon>
        <taxon>Chromatiales</taxon>
        <taxon>Sedimenticolaceae</taxon>
        <taxon>Sedimenticola</taxon>
    </lineage>
</organism>
<reference evidence="8 9" key="1">
    <citation type="submission" date="2019-07" db="EMBL/GenBank/DDBJ databases">
        <title>The pathways for chlorine oxyanion respiration interact through the shared metabolite chlorate.</title>
        <authorList>
            <person name="Barnum T.P."/>
            <person name="Cheng Y."/>
            <person name="Hill K.A."/>
            <person name="Lucas L.N."/>
            <person name="Carlson H.K."/>
            <person name="Coates J.D."/>
        </authorList>
    </citation>
    <scope>NUCLEOTIDE SEQUENCE [LARGE SCALE GENOMIC DNA]</scope>
    <source>
        <strain evidence="8">BK-3</strain>
    </source>
</reference>
<dbReference type="GO" id="GO:0007165">
    <property type="term" value="P:signal transduction"/>
    <property type="evidence" value="ECO:0007669"/>
    <property type="project" value="UniProtKB-KW"/>
</dbReference>
<dbReference type="PROSITE" id="PS50885">
    <property type="entry name" value="HAMP"/>
    <property type="match status" value="1"/>
</dbReference>
<evidence type="ECO:0000259" key="7">
    <source>
        <dbReference type="PROSITE" id="PS50885"/>
    </source>
</evidence>
<feature type="transmembrane region" description="Helical" evidence="5">
    <location>
        <begin position="9"/>
        <end position="28"/>
    </location>
</feature>
<evidence type="ECO:0000256" key="1">
    <source>
        <dbReference type="ARBA" id="ARBA00004370"/>
    </source>
</evidence>
<evidence type="ECO:0000256" key="2">
    <source>
        <dbReference type="ARBA" id="ARBA00023224"/>
    </source>
</evidence>
<accession>A0A558D985</accession>
<dbReference type="SMART" id="SM00283">
    <property type="entry name" value="MA"/>
    <property type="match status" value="1"/>
</dbReference>